<comment type="similarity">
    <text evidence="1">Belongs to the Arpin family.</text>
</comment>
<dbReference type="RefSeq" id="XP_787889.3">
    <property type="nucleotide sequence ID" value="XM_782796.5"/>
</dbReference>
<evidence type="ECO:0000313" key="4">
    <source>
        <dbReference type="EnsemblMetazoa" id="XP_787889"/>
    </source>
</evidence>
<dbReference type="CTD" id="348110"/>
<dbReference type="Proteomes" id="UP000007110">
    <property type="component" value="Unassembled WGS sequence"/>
</dbReference>
<dbReference type="OMA" id="QTVAFWI"/>
<dbReference type="OrthoDB" id="5953051at2759"/>
<protein>
    <recommendedName>
        <fullName evidence="2">Arpin</fullName>
    </recommendedName>
</protein>
<dbReference type="PANTHER" id="PTHR31199">
    <property type="entry name" value="ARPIN"/>
    <property type="match status" value="1"/>
</dbReference>
<feature type="compositionally biased region" description="Polar residues" evidence="3">
    <location>
        <begin position="9"/>
        <end position="29"/>
    </location>
</feature>
<dbReference type="EnsemblMetazoa" id="XM_782796">
    <property type="protein sequence ID" value="XP_787889"/>
    <property type="gene ID" value="LOC582858"/>
</dbReference>
<dbReference type="InParanoid" id="A0A7M7RF61"/>
<dbReference type="Pfam" id="PF10574">
    <property type="entry name" value="UPF0552"/>
    <property type="match status" value="1"/>
</dbReference>
<feature type="compositionally biased region" description="Acidic residues" evidence="3">
    <location>
        <begin position="214"/>
        <end position="226"/>
    </location>
</feature>
<sequence>MSRIYDNKPLQSVPVQNQTGNWNPQQFQSGSGAILEGKIDSRSRHVITDSKQNKSRYFVLHVRVKIAHRRQFNSKGEEIESNMDATQKVNTGYLMSSYKVEAKGQTDRLTQSQLSALVNKPSLTSLTQRHTPEGCLAFWMTELELKDVEFEDGDVIMLRTKGDGPFIDSVGKLDTSSKEMTNMAGSGQLGESWTDKIMTIKSSQDPPNPKPGQEENEGAGDDEWDD</sequence>
<dbReference type="AlphaFoldDB" id="A0A7M7RF61"/>
<reference evidence="5" key="1">
    <citation type="submission" date="2015-02" db="EMBL/GenBank/DDBJ databases">
        <title>Genome sequencing for Strongylocentrotus purpuratus.</title>
        <authorList>
            <person name="Murali S."/>
            <person name="Liu Y."/>
            <person name="Vee V."/>
            <person name="English A."/>
            <person name="Wang M."/>
            <person name="Skinner E."/>
            <person name="Han Y."/>
            <person name="Muzny D.M."/>
            <person name="Worley K.C."/>
            <person name="Gibbs R.A."/>
        </authorList>
    </citation>
    <scope>NUCLEOTIDE SEQUENCE</scope>
</reference>
<evidence type="ECO:0000256" key="2">
    <source>
        <dbReference type="ARBA" id="ARBA00019314"/>
    </source>
</evidence>
<organism evidence="4 5">
    <name type="scientific">Strongylocentrotus purpuratus</name>
    <name type="common">Purple sea urchin</name>
    <dbReference type="NCBI Taxonomy" id="7668"/>
    <lineage>
        <taxon>Eukaryota</taxon>
        <taxon>Metazoa</taxon>
        <taxon>Echinodermata</taxon>
        <taxon>Eleutherozoa</taxon>
        <taxon>Echinozoa</taxon>
        <taxon>Echinoidea</taxon>
        <taxon>Euechinoidea</taxon>
        <taxon>Echinacea</taxon>
        <taxon>Camarodonta</taxon>
        <taxon>Echinidea</taxon>
        <taxon>Strongylocentrotidae</taxon>
        <taxon>Strongylocentrotus</taxon>
    </lineage>
</organism>
<dbReference type="InterPro" id="IPR018889">
    <property type="entry name" value="Arpin"/>
</dbReference>
<feature type="region of interest" description="Disordered" evidence="3">
    <location>
        <begin position="182"/>
        <end position="226"/>
    </location>
</feature>
<dbReference type="GeneID" id="582858"/>
<evidence type="ECO:0000313" key="5">
    <source>
        <dbReference type="Proteomes" id="UP000007110"/>
    </source>
</evidence>
<evidence type="ECO:0000256" key="1">
    <source>
        <dbReference type="ARBA" id="ARBA00008453"/>
    </source>
</evidence>
<accession>A0A7M7RF61</accession>
<name>A0A7M7RF61_STRPU</name>
<dbReference type="PANTHER" id="PTHR31199:SF1">
    <property type="entry name" value="ARPIN"/>
    <property type="match status" value="1"/>
</dbReference>
<feature type="region of interest" description="Disordered" evidence="3">
    <location>
        <begin position="1"/>
        <end position="29"/>
    </location>
</feature>
<keyword evidence="5" id="KW-1185">Reference proteome</keyword>
<evidence type="ECO:0000256" key="3">
    <source>
        <dbReference type="SAM" id="MobiDB-lite"/>
    </source>
</evidence>
<reference evidence="4" key="2">
    <citation type="submission" date="2021-01" db="UniProtKB">
        <authorList>
            <consortium name="EnsemblMetazoa"/>
        </authorList>
    </citation>
    <scope>IDENTIFICATION</scope>
</reference>
<feature type="compositionally biased region" description="Polar residues" evidence="3">
    <location>
        <begin position="182"/>
        <end position="191"/>
    </location>
</feature>
<dbReference type="GO" id="GO:0051126">
    <property type="term" value="P:negative regulation of actin nucleation"/>
    <property type="evidence" value="ECO:0000318"/>
    <property type="project" value="GO_Central"/>
</dbReference>
<dbReference type="KEGG" id="spu:582858"/>
<proteinExistence type="inferred from homology"/>
<dbReference type="FunCoup" id="A0A7M7RF61">
    <property type="interactions" value="566"/>
</dbReference>